<dbReference type="KEGG" id="upi:EJG51_008010"/>
<dbReference type="AlphaFoldDB" id="A0A6M4A3F2"/>
<keyword evidence="1" id="KW-1133">Transmembrane helix</keyword>
<gene>
    <name evidence="2" type="ORF">EJG51_008010</name>
</gene>
<protein>
    <submittedName>
        <fullName evidence="2">Uncharacterized protein</fullName>
    </submittedName>
</protein>
<name>A0A6M4A3F2_9BURK</name>
<evidence type="ECO:0000256" key="1">
    <source>
        <dbReference type="SAM" id="Phobius"/>
    </source>
</evidence>
<evidence type="ECO:0000313" key="2">
    <source>
        <dbReference type="EMBL" id="QJQ05801.1"/>
    </source>
</evidence>
<keyword evidence="1" id="KW-0472">Membrane</keyword>
<accession>A0A6M4A3F2</accession>
<reference evidence="2 3" key="1">
    <citation type="journal article" date="2019" name="Int. J. Syst. Evol. Microbiol.">
        <title>Undibacterium piscinae sp. nov., isolated from Korean shiner intestine.</title>
        <authorList>
            <person name="Lee S.Y."/>
            <person name="Kang W."/>
            <person name="Kim P.S."/>
            <person name="Kim H.S."/>
            <person name="Sung H."/>
            <person name="Shin N.R."/>
            <person name="Whon T.W."/>
            <person name="Yun J.H."/>
            <person name="Lee J.Y."/>
            <person name="Lee J.Y."/>
            <person name="Jung M.J."/>
            <person name="Jeong Y.S."/>
            <person name="Tak E.J."/>
            <person name="Han J.E."/>
            <person name="Hyun D.W."/>
            <person name="Kang M.S."/>
            <person name="Lee K.E."/>
            <person name="Lee B.H."/>
            <person name="Bae J.W."/>
        </authorList>
    </citation>
    <scope>NUCLEOTIDE SEQUENCE [LARGE SCALE GENOMIC DNA]</scope>
    <source>
        <strain evidence="2 3">S11R28</strain>
    </source>
</reference>
<feature type="transmembrane region" description="Helical" evidence="1">
    <location>
        <begin position="94"/>
        <end position="111"/>
    </location>
</feature>
<organism evidence="2 3">
    <name type="scientific">Undibacterium piscinae</name>
    <dbReference type="NCBI Taxonomy" id="2495591"/>
    <lineage>
        <taxon>Bacteria</taxon>
        <taxon>Pseudomonadati</taxon>
        <taxon>Pseudomonadota</taxon>
        <taxon>Betaproteobacteria</taxon>
        <taxon>Burkholderiales</taxon>
        <taxon>Oxalobacteraceae</taxon>
        <taxon>Undibacterium</taxon>
    </lineage>
</organism>
<feature type="transmembrane region" description="Helical" evidence="1">
    <location>
        <begin position="67"/>
        <end position="88"/>
    </location>
</feature>
<sequence length="116" mass="11839">MKNAVRNAVLAVGAVLILGSIAALSMTEPSLMINGEPVNGLAGVGLAMIGGVIALIATFFALSFTGLLLAGIAVFLALLVLGILGTFALVLSPLLLPFLLLAGVLMLFSRYSRRGN</sequence>
<proteinExistence type="predicted"/>
<dbReference type="Proteomes" id="UP000274350">
    <property type="component" value="Chromosome"/>
</dbReference>
<evidence type="ECO:0000313" key="3">
    <source>
        <dbReference type="Proteomes" id="UP000274350"/>
    </source>
</evidence>
<dbReference type="EMBL" id="CP051152">
    <property type="protein sequence ID" value="QJQ05801.1"/>
    <property type="molecule type" value="Genomic_DNA"/>
</dbReference>
<feature type="transmembrane region" description="Helical" evidence="1">
    <location>
        <begin position="39"/>
        <end position="60"/>
    </location>
</feature>
<keyword evidence="3" id="KW-1185">Reference proteome</keyword>
<keyword evidence="1" id="KW-0812">Transmembrane</keyword>